<dbReference type="PANTHER" id="PTHR43384">
    <property type="entry name" value="SEPTUM SITE-DETERMINING PROTEIN MIND HOMOLOG, CHLOROPLASTIC-RELATED"/>
    <property type="match status" value="1"/>
</dbReference>
<dbReference type="RefSeq" id="WP_152349827.1">
    <property type="nucleotide sequence ID" value="NZ_WBSN01000003.1"/>
</dbReference>
<dbReference type="SUPFAM" id="SSF52540">
    <property type="entry name" value="P-loop containing nucleoside triphosphate hydrolases"/>
    <property type="match status" value="1"/>
</dbReference>
<evidence type="ECO:0000256" key="3">
    <source>
        <dbReference type="SAM" id="MobiDB-lite"/>
    </source>
</evidence>
<dbReference type="InterPro" id="IPR027417">
    <property type="entry name" value="P-loop_NTPase"/>
</dbReference>
<evidence type="ECO:0008006" key="6">
    <source>
        <dbReference type="Google" id="ProtNLM"/>
    </source>
</evidence>
<dbReference type="GO" id="GO:0005524">
    <property type="term" value="F:ATP binding"/>
    <property type="evidence" value="ECO:0007669"/>
    <property type="project" value="UniProtKB-KW"/>
</dbReference>
<sequence length="339" mass="35225">MTMITTSPMNPRPLPTPKPPPRYYADAAEPSSAPPSMRVPRRSADGWPDRAPSPDTGPDAADAAARNAIVCVCASGGAGLSVCAAMLALTLAGRGLTCALVDMDLARGGLDVLLGLEREQGMRMGDVEAPLGRIEGEALAQELPQWEGVRVLGADPWNGGPAQWWEAQAALTALAQVHDAVVVDGGDGACIGEIPSLGRSPALIVVELSVPGLARARSLSRRLTRLRDERAPEPWLLGVYPRGVPRRRAGVDADQAAAYLGAPLAGALEPKPSLTADLLGGLGIRAVPRAYRAVYGTLAGNVETALGRAGGRRDGRGGARRSGRRARHGGMTGNDRGTE</sequence>
<dbReference type="Proteomes" id="UP000469763">
    <property type="component" value="Unassembled WGS sequence"/>
</dbReference>
<dbReference type="OrthoDB" id="3252838at2"/>
<evidence type="ECO:0000256" key="1">
    <source>
        <dbReference type="ARBA" id="ARBA00022741"/>
    </source>
</evidence>
<organism evidence="4 5">
    <name type="scientific">Bifidobacterium avesanii</name>
    <dbReference type="NCBI Taxonomy" id="1798157"/>
    <lineage>
        <taxon>Bacteria</taxon>
        <taxon>Bacillati</taxon>
        <taxon>Actinomycetota</taxon>
        <taxon>Actinomycetes</taxon>
        <taxon>Bifidobacteriales</taxon>
        <taxon>Bifidobacteriaceae</taxon>
        <taxon>Bifidobacterium</taxon>
    </lineage>
</organism>
<reference evidence="4 5" key="1">
    <citation type="submission" date="2019-10" db="EMBL/GenBank/DDBJ databases">
        <title>Bifidobacterium from non-human primates.</title>
        <authorList>
            <person name="Modesto M."/>
        </authorList>
    </citation>
    <scope>NUCLEOTIDE SEQUENCE [LARGE SCALE GENOMIC DNA]</scope>
    <source>
        <strain evidence="4 5">TREC</strain>
    </source>
</reference>
<feature type="compositionally biased region" description="Basic residues" evidence="3">
    <location>
        <begin position="318"/>
        <end position="328"/>
    </location>
</feature>
<feature type="compositionally biased region" description="Low complexity" evidence="3">
    <location>
        <begin position="27"/>
        <end position="36"/>
    </location>
</feature>
<dbReference type="GO" id="GO:0016887">
    <property type="term" value="F:ATP hydrolysis activity"/>
    <property type="evidence" value="ECO:0007669"/>
    <property type="project" value="TreeGrafter"/>
</dbReference>
<evidence type="ECO:0000313" key="4">
    <source>
        <dbReference type="EMBL" id="NEG77770.1"/>
    </source>
</evidence>
<accession>A0A7K3TGN0</accession>
<proteinExistence type="predicted"/>
<dbReference type="InterPro" id="IPR050625">
    <property type="entry name" value="ParA/MinD_ATPase"/>
</dbReference>
<dbReference type="GO" id="GO:0051782">
    <property type="term" value="P:negative regulation of cell division"/>
    <property type="evidence" value="ECO:0007669"/>
    <property type="project" value="TreeGrafter"/>
</dbReference>
<protein>
    <recommendedName>
        <fullName evidence="6">P-loop NTPase</fullName>
    </recommendedName>
</protein>
<dbReference type="EMBL" id="WHZY01000002">
    <property type="protein sequence ID" value="NEG77770.1"/>
    <property type="molecule type" value="Genomic_DNA"/>
</dbReference>
<feature type="region of interest" description="Disordered" evidence="3">
    <location>
        <begin position="1"/>
        <end position="61"/>
    </location>
</feature>
<evidence type="ECO:0000313" key="5">
    <source>
        <dbReference type="Proteomes" id="UP000469763"/>
    </source>
</evidence>
<gene>
    <name evidence="4" type="ORF">GFD22_01975</name>
</gene>
<dbReference type="GO" id="GO:0009898">
    <property type="term" value="C:cytoplasmic side of plasma membrane"/>
    <property type="evidence" value="ECO:0007669"/>
    <property type="project" value="TreeGrafter"/>
</dbReference>
<keyword evidence="2" id="KW-0067">ATP-binding</keyword>
<comment type="caution">
    <text evidence="4">The sequence shown here is derived from an EMBL/GenBank/DDBJ whole genome shotgun (WGS) entry which is preliminary data.</text>
</comment>
<dbReference type="PANTHER" id="PTHR43384:SF6">
    <property type="entry name" value="SEPTUM SITE-DETERMINING PROTEIN MIND HOMOLOG, CHLOROPLASTIC"/>
    <property type="match status" value="1"/>
</dbReference>
<feature type="region of interest" description="Disordered" evidence="3">
    <location>
        <begin position="307"/>
        <end position="339"/>
    </location>
</feature>
<name>A0A7K3TGN0_9BIFI</name>
<keyword evidence="1" id="KW-0547">Nucleotide-binding</keyword>
<evidence type="ECO:0000256" key="2">
    <source>
        <dbReference type="ARBA" id="ARBA00022840"/>
    </source>
</evidence>
<dbReference type="AlphaFoldDB" id="A0A7K3TGN0"/>
<dbReference type="Gene3D" id="3.40.50.300">
    <property type="entry name" value="P-loop containing nucleotide triphosphate hydrolases"/>
    <property type="match status" value="1"/>
</dbReference>
<dbReference type="GO" id="GO:0005829">
    <property type="term" value="C:cytosol"/>
    <property type="evidence" value="ECO:0007669"/>
    <property type="project" value="TreeGrafter"/>
</dbReference>
<keyword evidence="5" id="KW-1185">Reference proteome</keyword>
<feature type="compositionally biased region" description="Pro residues" evidence="3">
    <location>
        <begin position="10"/>
        <end position="22"/>
    </location>
</feature>